<dbReference type="EMBL" id="JAAMPA010000003">
    <property type="protein sequence ID" value="NIH69886.1"/>
    <property type="molecule type" value="Genomic_DNA"/>
</dbReference>
<name>A0A846LQQ9_9ACTN</name>
<dbReference type="InterPro" id="IPR036513">
    <property type="entry name" value="STAS_dom_sf"/>
</dbReference>
<dbReference type="CDD" id="cd07043">
    <property type="entry name" value="STAS_anti-anti-sigma_factors"/>
    <property type="match status" value="1"/>
</dbReference>
<reference evidence="3 4" key="3">
    <citation type="submission" date="2020-02" db="EMBL/GenBank/DDBJ databases">
        <title>Sequencing the genomes of 1000 actinobacteria strains.</title>
        <authorList>
            <person name="Klenk H.-P."/>
        </authorList>
    </citation>
    <scope>NUCLEOTIDE SEQUENCE [LARGE SCALE GENOMIC DNA]</scope>
    <source>
        <strain evidence="3 4">DSM 45201</strain>
    </source>
</reference>
<organism evidence="3 4">
    <name type="scientific">Modestobacter marinus</name>
    <dbReference type="NCBI Taxonomy" id="477641"/>
    <lineage>
        <taxon>Bacteria</taxon>
        <taxon>Bacillati</taxon>
        <taxon>Actinomycetota</taxon>
        <taxon>Actinomycetes</taxon>
        <taxon>Geodermatophilales</taxon>
        <taxon>Geodermatophilaceae</taxon>
        <taxon>Modestobacter</taxon>
    </lineage>
</organism>
<dbReference type="PANTHER" id="PTHR35849">
    <property type="entry name" value="BLR2341 PROTEIN"/>
    <property type="match status" value="1"/>
</dbReference>
<reference evidence="2" key="1">
    <citation type="journal article" date="2014" name="Int. J. Syst. Evol. Microbiol.">
        <title>Complete genome of a new Firmicutes species belonging to the dominant human colonic microbiota ('Ruminococcus bicirculans') reveals two chromosomes and a selective capacity to utilize plant glucans.</title>
        <authorList>
            <consortium name="NISC Comparative Sequencing Program"/>
            <person name="Wegmann U."/>
            <person name="Louis P."/>
            <person name="Goesmann A."/>
            <person name="Henrissat B."/>
            <person name="Duncan S.H."/>
            <person name="Flint H.J."/>
        </authorList>
    </citation>
    <scope>NUCLEOTIDE SEQUENCE</scope>
    <source>
        <strain evidence="2">CGMCC 4.5581</strain>
    </source>
</reference>
<accession>A0A846LQQ9</accession>
<dbReference type="EMBL" id="BMMI01000009">
    <property type="protein sequence ID" value="GGL80811.1"/>
    <property type="molecule type" value="Genomic_DNA"/>
</dbReference>
<sequence>MSLLLTTDPLPTTGPAPFEGLAVSVDRVHATVVLRGELDRDSAHHVTDALAALATTGHACWVIDTSGVTWCDAGGLRSLAAAHALAVHSGRQLRLTGRSRCVDRLLRLSGLDRSIADTARRARAPLPDLTCDTSRAVGPER</sequence>
<dbReference type="Proteomes" id="UP000648663">
    <property type="component" value="Unassembled WGS sequence"/>
</dbReference>
<dbReference type="Proteomes" id="UP000552836">
    <property type="component" value="Unassembled WGS sequence"/>
</dbReference>
<reference evidence="2" key="4">
    <citation type="submission" date="2024-05" db="EMBL/GenBank/DDBJ databases">
        <authorList>
            <person name="Sun Q."/>
            <person name="Zhou Y."/>
        </authorList>
    </citation>
    <scope>NUCLEOTIDE SEQUENCE</scope>
    <source>
        <strain evidence="2">CGMCC 4.5581</strain>
    </source>
</reference>
<dbReference type="Pfam" id="PF13466">
    <property type="entry name" value="STAS_2"/>
    <property type="match status" value="1"/>
</dbReference>
<dbReference type="RefSeq" id="WP_166757448.1">
    <property type="nucleotide sequence ID" value="NZ_BAABJU010000011.1"/>
</dbReference>
<dbReference type="PROSITE" id="PS50801">
    <property type="entry name" value="STAS"/>
    <property type="match status" value="1"/>
</dbReference>
<comment type="caution">
    <text evidence="3">The sequence shown here is derived from an EMBL/GenBank/DDBJ whole genome shotgun (WGS) entry which is preliminary data.</text>
</comment>
<protein>
    <submittedName>
        <fullName evidence="3">Anti-anti-sigma factor</fullName>
    </submittedName>
</protein>
<evidence type="ECO:0000313" key="2">
    <source>
        <dbReference type="EMBL" id="GGL80811.1"/>
    </source>
</evidence>
<dbReference type="InterPro" id="IPR052746">
    <property type="entry name" value="MlaB_ABC_Transporter"/>
</dbReference>
<feature type="domain" description="STAS" evidence="1">
    <location>
        <begin position="32"/>
        <end position="111"/>
    </location>
</feature>
<keyword evidence="5" id="KW-1185">Reference proteome</keyword>
<proteinExistence type="predicted"/>
<dbReference type="Gene3D" id="3.30.750.24">
    <property type="entry name" value="STAS domain"/>
    <property type="match status" value="1"/>
</dbReference>
<dbReference type="InterPro" id="IPR002645">
    <property type="entry name" value="STAS_dom"/>
</dbReference>
<evidence type="ECO:0000313" key="5">
    <source>
        <dbReference type="Proteomes" id="UP000648663"/>
    </source>
</evidence>
<dbReference type="InterPro" id="IPR058548">
    <property type="entry name" value="MlaB-like_STAS"/>
</dbReference>
<reference evidence="5" key="2">
    <citation type="journal article" date="2019" name="Int. J. Syst. Evol. Microbiol.">
        <title>The Global Catalogue of Microorganisms (GCM) 10K type strain sequencing project: providing services to taxonomists for standard genome sequencing and annotation.</title>
        <authorList>
            <consortium name="The Broad Institute Genomics Platform"/>
            <consortium name="The Broad Institute Genome Sequencing Center for Infectious Disease"/>
            <person name="Wu L."/>
            <person name="Ma J."/>
        </authorList>
    </citation>
    <scope>NUCLEOTIDE SEQUENCE [LARGE SCALE GENOMIC DNA]</scope>
    <source>
        <strain evidence="5">CGMCC 4.5581</strain>
    </source>
</reference>
<gene>
    <name evidence="3" type="ORF">FB380_004384</name>
    <name evidence="2" type="ORF">GCM10011589_41380</name>
</gene>
<dbReference type="SUPFAM" id="SSF52091">
    <property type="entry name" value="SpoIIaa-like"/>
    <property type="match status" value="1"/>
</dbReference>
<dbReference type="PANTHER" id="PTHR35849:SF1">
    <property type="entry name" value="INTERMEMBRANE PHOSPHOLIPID TRANSPORT SYSTEM BINDING PROTEIN MLAB"/>
    <property type="match status" value="1"/>
</dbReference>
<evidence type="ECO:0000313" key="3">
    <source>
        <dbReference type="EMBL" id="NIH69886.1"/>
    </source>
</evidence>
<dbReference type="AlphaFoldDB" id="A0A846LQQ9"/>
<evidence type="ECO:0000313" key="4">
    <source>
        <dbReference type="Proteomes" id="UP000552836"/>
    </source>
</evidence>
<evidence type="ECO:0000259" key="1">
    <source>
        <dbReference type="PROSITE" id="PS50801"/>
    </source>
</evidence>